<gene>
    <name evidence="1" type="ORF">H5V44_09695</name>
</gene>
<dbReference type="EMBL" id="JACKXD010000003">
    <property type="protein sequence ID" value="MBB6646558.1"/>
    <property type="molecule type" value="Genomic_DNA"/>
</dbReference>
<comment type="caution">
    <text evidence="1">The sequence shown here is derived from an EMBL/GenBank/DDBJ whole genome shotgun (WGS) entry which is preliminary data.</text>
</comment>
<proteinExistence type="predicted"/>
<dbReference type="AlphaFoldDB" id="A0A7J9SIK4"/>
<keyword evidence="2" id="KW-1185">Reference proteome</keyword>
<protein>
    <submittedName>
        <fullName evidence="1">Uncharacterized protein</fullName>
    </submittedName>
</protein>
<evidence type="ECO:0000313" key="1">
    <source>
        <dbReference type="EMBL" id="MBB6646558.1"/>
    </source>
</evidence>
<accession>A0A7J9SIK4</accession>
<reference evidence="1 2" key="1">
    <citation type="submission" date="2020-08" db="EMBL/GenBank/DDBJ databases">
        <authorList>
            <person name="Seo M.-J."/>
        </authorList>
    </citation>
    <scope>NUCLEOTIDE SEQUENCE [LARGE SCALE GENOMIC DNA]</scope>
    <source>
        <strain evidence="1 2">MBLA0160</strain>
    </source>
</reference>
<dbReference type="RefSeq" id="WP_185192924.1">
    <property type="nucleotide sequence ID" value="NZ_JACKXD010000003.1"/>
</dbReference>
<dbReference type="Proteomes" id="UP000546257">
    <property type="component" value="Unassembled WGS sequence"/>
</dbReference>
<evidence type="ECO:0000313" key="2">
    <source>
        <dbReference type="Proteomes" id="UP000546257"/>
    </source>
</evidence>
<sequence length="227" mass="23601">MPSSDDRSFTERAADFLDSIGLEDLTEDYREENNAGDDRLADAFDPLPDALADVPEVHEVNKVNTHRDGDDILVPVVPVVLEDAGEPAMDTVWDVVGTILEAIHSVFKGFHVRHYDVQFAYADANEEDVVYRRITVQPTLVERYLTDPGYTLSDLRADVKAGDDGDDGVPPVYWQQFDAESMASSGAYAGGGGAAVASACAGASAGAAASCAGGAAGAGGAGGAGGC</sequence>
<name>A0A7J9SIK4_9EURY</name>
<organism evidence="1 2">
    <name type="scientific">Halobellus ruber</name>
    <dbReference type="NCBI Taxonomy" id="2761102"/>
    <lineage>
        <taxon>Archaea</taxon>
        <taxon>Methanobacteriati</taxon>
        <taxon>Methanobacteriota</taxon>
        <taxon>Stenosarchaea group</taxon>
        <taxon>Halobacteria</taxon>
        <taxon>Halobacteriales</taxon>
        <taxon>Haloferacaceae</taxon>
        <taxon>Halobellus</taxon>
    </lineage>
</organism>